<dbReference type="AlphaFoldDB" id="A0A2M3ZNR5"/>
<protein>
    <submittedName>
        <fullName evidence="2">Putative secreted peptide</fullName>
    </submittedName>
</protein>
<reference evidence="2" key="1">
    <citation type="submission" date="2018-01" db="EMBL/GenBank/DDBJ databases">
        <title>An insight into the sialome of Amazonian anophelines.</title>
        <authorList>
            <person name="Ribeiro J.M."/>
            <person name="Scarpassa V."/>
            <person name="Calvo E."/>
        </authorList>
    </citation>
    <scope>NUCLEOTIDE SEQUENCE</scope>
    <source>
        <tissue evidence="2">Salivary glands</tissue>
    </source>
</reference>
<dbReference type="EMBL" id="GGFM01009339">
    <property type="protein sequence ID" value="MBW30090.1"/>
    <property type="molecule type" value="Transcribed_RNA"/>
</dbReference>
<organism evidence="2">
    <name type="scientific">Anopheles braziliensis</name>
    <dbReference type="NCBI Taxonomy" id="58242"/>
    <lineage>
        <taxon>Eukaryota</taxon>
        <taxon>Metazoa</taxon>
        <taxon>Ecdysozoa</taxon>
        <taxon>Arthropoda</taxon>
        <taxon>Hexapoda</taxon>
        <taxon>Insecta</taxon>
        <taxon>Pterygota</taxon>
        <taxon>Neoptera</taxon>
        <taxon>Endopterygota</taxon>
        <taxon>Diptera</taxon>
        <taxon>Nematocera</taxon>
        <taxon>Culicoidea</taxon>
        <taxon>Culicidae</taxon>
        <taxon>Anophelinae</taxon>
        <taxon>Anopheles</taxon>
    </lineage>
</organism>
<sequence length="94" mass="10513">MHDFVPFPFSCVLLQFAISHHHIALGDWCDCAIAIRGIVRTVQFVCQQIDRNTNGTRGSDRCDFCRSSSKDDKSGATVSVEFGGSGKKRERIDY</sequence>
<name>A0A2M3ZNR5_9DIPT</name>
<accession>A0A2M3ZNR5</accession>
<proteinExistence type="predicted"/>
<evidence type="ECO:0000313" key="2">
    <source>
        <dbReference type="EMBL" id="MBW30090.1"/>
    </source>
</evidence>
<feature type="region of interest" description="Disordered" evidence="1">
    <location>
        <begin position="66"/>
        <end position="94"/>
    </location>
</feature>
<evidence type="ECO:0000256" key="1">
    <source>
        <dbReference type="SAM" id="MobiDB-lite"/>
    </source>
</evidence>